<evidence type="ECO:0000313" key="3">
    <source>
        <dbReference type="EMBL" id="CCA58975.1"/>
    </source>
</evidence>
<organism evidence="3 4">
    <name type="scientific">Streptomyces venezuelae (strain ATCC 10712 / CBS 650.69 / DSM 40230 / JCM 4526 / NBRC 13096 / PD 04745)</name>
    <dbReference type="NCBI Taxonomy" id="953739"/>
    <lineage>
        <taxon>Bacteria</taxon>
        <taxon>Bacillati</taxon>
        <taxon>Actinomycetota</taxon>
        <taxon>Actinomycetes</taxon>
        <taxon>Kitasatosporales</taxon>
        <taxon>Streptomycetaceae</taxon>
        <taxon>Streptomyces</taxon>
    </lineage>
</organism>
<dbReference type="SUPFAM" id="SSF54197">
    <property type="entry name" value="HIT-like"/>
    <property type="match status" value="1"/>
</dbReference>
<protein>
    <submittedName>
        <fullName evidence="3">Histidine triad (HIT) protein</fullName>
    </submittedName>
</protein>
<dbReference type="EMBL" id="FR845719">
    <property type="protein sequence ID" value="CCA58975.1"/>
    <property type="molecule type" value="Genomic_DNA"/>
</dbReference>
<feature type="domain" description="HIT" evidence="2">
    <location>
        <begin position="70"/>
        <end position="142"/>
    </location>
</feature>
<dbReference type="RefSeq" id="WP_015036870.1">
    <property type="nucleotide sequence ID" value="NZ_JABVZO010000291.1"/>
</dbReference>
<keyword evidence="4" id="KW-1185">Reference proteome</keyword>
<sequence length="177" mass="19243">MLQPSSPLHPQAVSPAVPSGWPETFLRHRAGDGCPMCANDYSTDDIGWGLLLRRGEVANAYLWRSGRLRGYCVLIHRGAPHAAEPTDLSEADAAAYWHDTLALGRALTAFYEPIKLNFSTLGNVVPHLHSHICPRYAGDTDPAPGGPLPWDVLDNGRQDEAQLQADAAALRELLEDA</sequence>
<dbReference type="Proteomes" id="UP000006854">
    <property type="component" value="Chromosome"/>
</dbReference>
<dbReference type="PROSITE" id="PS51084">
    <property type="entry name" value="HIT_2"/>
    <property type="match status" value="1"/>
</dbReference>
<dbReference type="InterPro" id="IPR011146">
    <property type="entry name" value="HIT-like"/>
</dbReference>
<dbReference type="KEGG" id="sve:SVEN_5689"/>
<dbReference type="STRING" id="953739.SVEN_5689"/>
<dbReference type="Gene3D" id="3.30.428.10">
    <property type="entry name" value="HIT-like"/>
    <property type="match status" value="1"/>
</dbReference>
<reference evidence="3 4" key="1">
    <citation type="journal article" date="2011" name="BMC Genomics">
        <title>Genome-wide analysis of the role of GlnR in Streptomyces venezuelae provides new insights into global nitrogen regulation in actinomycetes.</title>
        <authorList>
            <person name="Pullan S.T."/>
            <person name="Bibb M.J."/>
            <person name="Merrick M."/>
        </authorList>
    </citation>
    <scope>NUCLEOTIDE SEQUENCE [LARGE SCALE GENOMIC DNA]</scope>
    <source>
        <strain evidence="3">ATCC 10712</strain>
    </source>
</reference>
<accession>F2R9D2</accession>
<dbReference type="PATRIC" id="fig|953739.5.peg.911"/>
<feature type="short sequence motif" description="Histidine triad motif" evidence="1">
    <location>
        <begin position="127"/>
        <end position="131"/>
    </location>
</feature>
<evidence type="ECO:0000313" key="4">
    <source>
        <dbReference type="Proteomes" id="UP000006854"/>
    </source>
</evidence>
<dbReference type="Pfam" id="PF01230">
    <property type="entry name" value="HIT"/>
    <property type="match status" value="1"/>
</dbReference>
<evidence type="ECO:0000256" key="1">
    <source>
        <dbReference type="PROSITE-ProRule" id="PRU00464"/>
    </source>
</evidence>
<gene>
    <name evidence="3" type="ordered locus">SVEN_5689</name>
</gene>
<proteinExistence type="predicted"/>
<dbReference type="eggNOG" id="COG0537">
    <property type="taxonomic scope" value="Bacteria"/>
</dbReference>
<name>F2R9D2_STRVP</name>
<dbReference type="InterPro" id="IPR036265">
    <property type="entry name" value="HIT-like_sf"/>
</dbReference>
<dbReference type="AlphaFoldDB" id="F2R9D2"/>
<dbReference type="HOGENOM" id="CLU_1517155_0_0_11"/>
<dbReference type="GO" id="GO:0003824">
    <property type="term" value="F:catalytic activity"/>
    <property type="evidence" value="ECO:0007669"/>
    <property type="project" value="InterPro"/>
</dbReference>
<evidence type="ECO:0000259" key="2">
    <source>
        <dbReference type="PROSITE" id="PS51084"/>
    </source>
</evidence>